<keyword evidence="6" id="KW-0418">Kinase</keyword>
<dbReference type="PRINTS" id="PR00344">
    <property type="entry name" value="BCTRLSENSOR"/>
</dbReference>
<dbReference type="Proteomes" id="UP000235460">
    <property type="component" value="Unassembled WGS sequence"/>
</dbReference>
<keyword evidence="5" id="KW-0547">Nucleotide-binding</keyword>
<organism evidence="10 11">
    <name type="scientific">Thermodesulfobacterium geofontis</name>
    <dbReference type="NCBI Taxonomy" id="1295609"/>
    <lineage>
        <taxon>Bacteria</taxon>
        <taxon>Pseudomonadati</taxon>
        <taxon>Thermodesulfobacteriota</taxon>
        <taxon>Thermodesulfobacteria</taxon>
        <taxon>Thermodesulfobacteriales</taxon>
        <taxon>Thermodesulfobacteriaceae</taxon>
        <taxon>Thermodesulfobacterium</taxon>
    </lineage>
</organism>
<dbReference type="PANTHER" id="PTHR43065">
    <property type="entry name" value="SENSOR HISTIDINE KINASE"/>
    <property type="match status" value="1"/>
</dbReference>
<proteinExistence type="predicted"/>
<keyword evidence="4" id="KW-0808">Transferase</keyword>
<keyword evidence="8" id="KW-0902">Two-component regulatory system</keyword>
<evidence type="ECO:0000256" key="1">
    <source>
        <dbReference type="ARBA" id="ARBA00000085"/>
    </source>
</evidence>
<sequence length="124" mass="14657">MERCAFYQIFLSFNSKSIFFHFFSKFIHKIYNTTQKVTKKGDTIFIKTEKEDKFVKIIIKDTGVGIPKEDLNRIFFTTKSTGLGLGLACVKRVIREHHGKMRLKVRNRIYNKITTNHSYSLWND</sequence>
<feature type="domain" description="Histidine kinase" evidence="9">
    <location>
        <begin position="30"/>
        <end position="103"/>
    </location>
</feature>
<evidence type="ECO:0000256" key="4">
    <source>
        <dbReference type="ARBA" id="ARBA00022679"/>
    </source>
</evidence>
<keyword evidence="3" id="KW-0597">Phosphoprotein</keyword>
<dbReference type="Gene3D" id="3.30.565.10">
    <property type="entry name" value="Histidine kinase-like ATPase, C-terminal domain"/>
    <property type="match status" value="1"/>
</dbReference>
<dbReference type="GO" id="GO:0004673">
    <property type="term" value="F:protein histidine kinase activity"/>
    <property type="evidence" value="ECO:0007669"/>
    <property type="project" value="UniProtKB-EC"/>
</dbReference>
<evidence type="ECO:0000256" key="3">
    <source>
        <dbReference type="ARBA" id="ARBA00022553"/>
    </source>
</evidence>
<evidence type="ECO:0000313" key="10">
    <source>
        <dbReference type="EMBL" id="PMP65529.1"/>
    </source>
</evidence>
<dbReference type="PANTHER" id="PTHR43065:SF10">
    <property type="entry name" value="PEROXIDE STRESS-ACTIVATED HISTIDINE KINASE MAK3"/>
    <property type="match status" value="1"/>
</dbReference>
<dbReference type="PROSITE" id="PS50109">
    <property type="entry name" value="HIS_KIN"/>
    <property type="match status" value="1"/>
</dbReference>
<keyword evidence="7" id="KW-0067">ATP-binding</keyword>
<dbReference type="EMBL" id="PNIK01000095">
    <property type="protein sequence ID" value="PMP65529.1"/>
    <property type="molecule type" value="Genomic_DNA"/>
</dbReference>
<dbReference type="GO" id="GO:0005524">
    <property type="term" value="F:ATP binding"/>
    <property type="evidence" value="ECO:0007669"/>
    <property type="project" value="UniProtKB-KW"/>
</dbReference>
<dbReference type="InterPro" id="IPR036890">
    <property type="entry name" value="HATPase_C_sf"/>
</dbReference>
<dbReference type="InterPro" id="IPR004358">
    <property type="entry name" value="Sig_transdc_His_kin-like_C"/>
</dbReference>
<evidence type="ECO:0000256" key="7">
    <source>
        <dbReference type="ARBA" id="ARBA00022840"/>
    </source>
</evidence>
<name>A0A2N7PM39_9BACT</name>
<dbReference type="SUPFAM" id="SSF55874">
    <property type="entry name" value="ATPase domain of HSP90 chaperone/DNA topoisomerase II/histidine kinase"/>
    <property type="match status" value="1"/>
</dbReference>
<dbReference type="SMART" id="SM00387">
    <property type="entry name" value="HATPase_c"/>
    <property type="match status" value="1"/>
</dbReference>
<evidence type="ECO:0000259" key="9">
    <source>
        <dbReference type="PROSITE" id="PS50109"/>
    </source>
</evidence>
<comment type="caution">
    <text evidence="10">The sequence shown here is derived from an EMBL/GenBank/DDBJ whole genome shotgun (WGS) entry which is preliminary data.</text>
</comment>
<evidence type="ECO:0000313" key="11">
    <source>
        <dbReference type="Proteomes" id="UP000235460"/>
    </source>
</evidence>
<dbReference type="EC" id="2.7.13.3" evidence="2"/>
<protein>
    <recommendedName>
        <fullName evidence="2">histidine kinase</fullName>
        <ecNumber evidence="2">2.7.13.3</ecNumber>
    </recommendedName>
</protein>
<gene>
    <name evidence="10" type="ORF">C0190_06615</name>
</gene>
<evidence type="ECO:0000256" key="5">
    <source>
        <dbReference type="ARBA" id="ARBA00022741"/>
    </source>
</evidence>
<evidence type="ECO:0000256" key="2">
    <source>
        <dbReference type="ARBA" id="ARBA00012438"/>
    </source>
</evidence>
<dbReference type="InterPro" id="IPR003594">
    <property type="entry name" value="HATPase_dom"/>
</dbReference>
<comment type="catalytic activity">
    <reaction evidence="1">
        <text>ATP + protein L-histidine = ADP + protein N-phospho-L-histidine.</text>
        <dbReference type="EC" id="2.7.13.3"/>
    </reaction>
</comment>
<reference evidence="10 11" key="1">
    <citation type="submission" date="2018-01" db="EMBL/GenBank/DDBJ databases">
        <title>Metagenomic assembled genomes from two thermal pools in the Uzon Caldera, Kamchatka, Russia.</title>
        <authorList>
            <person name="Wilkins L."/>
            <person name="Ettinger C."/>
        </authorList>
    </citation>
    <scope>NUCLEOTIDE SEQUENCE [LARGE SCALE GENOMIC DNA]</scope>
    <source>
        <strain evidence="10">ZAV-08</strain>
    </source>
</reference>
<dbReference type="Pfam" id="PF02518">
    <property type="entry name" value="HATPase_c"/>
    <property type="match status" value="1"/>
</dbReference>
<accession>A0A2N7PM39</accession>
<dbReference type="GO" id="GO:0000160">
    <property type="term" value="P:phosphorelay signal transduction system"/>
    <property type="evidence" value="ECO:0007669"/>
    <property type="project" value="UniProtKB-KW"/>
</dbReference>
<dbReference type="InterPro" id="IPR005467">
    <property type="entry name" value="His_kinase_dom"/>
</dbReference>
<evidence type="ECO:0000256" key="6">
    <source>
        <dbReference type="ARBA" id="ARBA00022777"/>
    </source>
</evidence>
<evidence type="ECO:0000256" key="8">
    <source>
        <dbReference type="ARBA" id="ARBA00023012"/>
    </source>
</evidence>
<dbReference type="AlphaFoldDB" id="A0A2N7PM39"/>